<dbReference type="VEuPathDB" id="FungiDB:Z520_09655"/>
<sequence>MAEKELDAATLGQNIATAFDQYTQPAHEIEEIRKQLFHIDAANELQSHQKLDDKLKAEYLEAVRANIAASRRHMEAAGTASPQALHKHSSPRPASAKTNLFSQHLELLRLRKQNARLTALTNEMNAIPSSPSLATTQLGSTTVESVAATPSSQHGRRQEDLPRSIMQSLQALEMAVVYARHEATQQKALLDLARSSIPEPGNAPDERHHAAMSVARKLLTIWLQESLDTCQEGLDVLHNQGVDDAPHPEEELEAQIGVQYEQYLEARRQLLSTAANLRTLLPEEKEPRGIRGTKSVEQSLKPQATDLVNLIERRLLPSMHQQRMSSSHLTLMDEQLHKESTNTINMLDRLSDESQLLQAFPLLARSGRFVHATSAFGDKEKQDAEADTKDEVSKRLGSWMFAAEAADVASSGQIEKHLKQGREAMDEVRRDLAAVQLLKEART</sequence>
<evidence type="ECO:0000313" key="3">
    <source>
        <dbReference type="Proteomes" id="UP000053411"/>
    </source>
</evidence>
<evidence type="ECO:0000256" key="1">
    <source>
        <dbReference type="SAM" id="MobiDB-lite"/>
    </source>
</evidence>
<dbReference type="EMBL" id="KN848086">
    <property type="protein sequence ID" value="KIX94609.1"/>
    <property type="molecule type" value="Genomic_DNA"/>
</dbReference>
<organism evidence="2 3">
    <name type="scientific">Fonsecaea multimorphosa CBS 102226</name>
    <dbReference type="NCBI Taxonomy" id="1442371"/>
    <lineage>
        <taxon>Eukaryota</taxon>
        <taxon>Fungi</taxon>
        <taxon>Dikarya</taxon>
        <taxon>Ascomycota</taxon>
        <taxon>Pezizomycotina</taxon>
        <taxon>Eurotiomycetes</taxon>
        <taxon>Chaetothyriomycetidae</taxon>
        <taxon>Chaetothyriales</taxon>
        <taxon>Herpotrichiellaceae</taxon>
        <taxon>Fonsecaea</taxon>
    </lineage>
</organism>
<reference evidence="2 3" key="1">
    <citation type="submission" date="2015-01" db="EMBL/GenBank/DDBJ databases">
        <title>The Genome Sequence of Fonsecaea multimorphosa CBS 102226.</title>
        <authorList>
            <consortium name="The Broad Institute Genomics Platform"/>
            <person name="Cuomo C."/>
            <person name="de Hoog S."/>
            <person name="Gorbushina A."/>
            <person name="Stielow B."/>
            <person name="Teixiera M."/>
            <person name="Abouelleil A."/>
            <person name="Chapman S.B."/>
            <person name="Priest M."/>
            <person name="Young S.K."/>
            <person name="Wortman J."/>
            <person name="Nusbaum C."/>
            <person name="Birren B."/>
        </authorList>
    </citation>
    <scope>NUCLEOTIDE SEQUENCE [LARGE SCALE GENOMIC DNA]</scope>
    <source>
        <strain evidence="2 3">CBS 102226</strain>
    </source>
</reference>
<proteinExistence type="predicted"/>
<protein>
    <submittedName>
        <fullName evidence="2">Uncharacterized protein</fullName>
    </submittedName>
</protein>
<feature type="region of interest" description="Disordered" evidence="1">
    <location>
        <begin position="73"/>
        <end position="95"/>
    </location>
</feature>
<accession>A0A0D2JVR3</accession>
<gene>
    <name evidence="2" type="ORF">Z520_09655</name>
</gene>
<dbReference type="Proteomes" id="UP000053411">
    <property type="component" value="Unassembled WGS sequence"/>
</dbReference>
<dbReference type="GeneID" id="27715401"/>
<name>A0A0D2JVR3_9EURO</name>
<keyword evidence="3" id="KW-1185">Reference proteome</keyword>
<evidence type="ECO:0000313" key="2">
    <source>
        <dbReference type="EMBL" id="KIX94609.1"/>
    </source>
</evidence>
<feature type="region of interest" description="Disordered" evidence="1">
    <location>
        <begin position="128"/>
        <end position="162"/>
    </location>
</feature>
<feature type="compositionally biased region" description="Polar residues" evidence="1">
    <location>
        <begin position="128"/>
        <end position="153"/>
    </location>
</feature>
<dbReference type="RefSeq" id="XP_016628732.1">
    <property type="nucleotide sequence ID" value="XM_016780149.1"/>
</dbReference>
<dbReference type="AlphaFoldDB" id="A0A0D2JVR3"/>
<dbReference type="OrthoDB" id="5402392at2759"/>